<evidence type="ECO:0000313" key="3">
    <source>
        <dbReference type="EMBL" id="VDI57016.1"/>
    </source>
</evidence>
<dbReference type="OrthoDB" id="10364117at2759"/>
<dbReference type="EMBL" id="UYJE01007682">
    <property type="protein sequence ID" value="VDI57016.1"/>
    <property type="molecule type" value="Genomic_DNA"/>
</dbReference>
<feature type="coiled-coil region" evidence="1">
    <location>
        <begin position="58"/>
        <end position="123"/>
    </location>
</feature>
<evidence type="ECO:0008006" key="5">
    <source>
        <dbReference type="Google" id="ProtNLM"/>
    </source>
</evidence>
<evidence type="ECO:0000313" key="4">
    <source>
        <dbReference type="Proteomes" id="UP000596742"/>
    </source>
</evidence>
<dbReference type="AlphaFoldDB" id="A0A8B6G0K2"/>
<evidence type="ECO:0000256" key="2">
    <source>
        <dbReference type="SAM" id="SignalP"/>
    </source>
</evidence>
<accession>A0A8B6G0K2</accession>
<evidence type="ECO:0000256" key="1">
    <source>
        <dbReference type="SAM" id="Coils"/>
    </source>
</evidence>
<keyword evidence="2" id="KW-0732">Signal</keyword>
<name>A0A8B6G0K2_MYTGA</name>
<protein>
    <recommendedName>
        <fullName evidence="5">C1q domain-containing protein</fullName>
    </recommendedName>
</protein>
<comment type="caution">
    <text evidence="3">The sequence shown here is derived from an EMBL/GenBank/DDBJ whole genome shotgun (WGS) entry which is preliminary data.</text>
</comment>
<dbReference type="Proteomes" id="UP000596742">
    <property type="component" value="Unassembled WGS sequence"/>
</dbReference>
<keyword evidence="4" id="KW-1185">Reference proteome</keyword>
<feature type="chain" id="PRO_5032754901" description="C1q domain-containing protein" evidence="2">
    <location>
        <begin position="17"/>
        <end position="396"/>
    </location>
</feature>
<reference evidence="3" key="1">
    <citation type="submission" date="2018-11" db="EMBL/GenBank/DDBJ databases">
        <authorList>
            <person name="Alioto T."/>
            <person name="Alioto T."/>
        </authorList>
    </citation>
    <scope>NUCLEOTIDE SEQUENCE</scope>
</reference>
<organism evidence="3 4">
    <name type="scientific">Mytilus galloprovincialis</name>
    <name type="common">Mediterranean mussel</name>
    <dbReference type="NCBI Taxonomy" id="29158"/>
    <lineage>
        <taxon>Eukaryota</taxon>
        <taxon>Metazoa</taxon>
        <taxon>Spiralia</taxon>
        <taxon>Lophotrochozoa</taxon>
        <taxon>Mollusca</taxon>
        <taxon>Bivalvia</taxon>
        <taxon>Autobranchia</taxon>
        <taxon>Pteriomorphia</taxon>
        <taxon>Mytilida</taxon>
        <taxon>Mytiloidea</taxon>
        <taxon>Mytilidae</taxon>
        <taxon>Mytilinae</taxon>
        <taxon>Mytilus</taxon>
    </lineage>
</organism>
<dbReference type="Gene3D" id="2.60.120.40">
    <property type="match status" value="1"/>
</dbReference>
<proteinExistence type="predicted"/>
<dbReference type="InterPro" id="IPR008983">
    <property type="entry name" value="Tumour_necrosis_fac-like_dom"/>
</dbReference>
<keyword evidence="1" id="KW-0175">Coiled coil</keyword>
<feature type="signal peptide" evidence="2">
    <location>
        <begin position="1"/>
        <end position="16"/>
    </location>
</feature>
<dbReference type="SUPFAM" id="SSF49842">
    <property type="entry name" value="TNF-like"/>
    <property type="match status" value="1"/>
</dbReference>
<sequence length="396" mass="44593">MKALFILFLTLSVCKGFLIDSSTPNTTNPGLMTDKHYYMLMDMITDESRARRQLQQFVVQLQHELTDSKAEISVLKAKVATYNSESKKLDQLYNQTEGIRIETEELKRNFFSLQQNYNTLQNENQNSKLGIQNLKHLKVVCGCVSNISAIAFQNNTDNLSRNIGIINSKVTQLISDGNARKEDFLALYNKTLTSDRKVTELEVKIGRNLTTLMTMQNISSSDIYSMNKTDNKMKDEIVQLKQKQYLTELKMALVESEVNSTIENVAVTSCAPNPITYNYDEIIKFSDVKLSNGIGNIDKFRSSGTFTCEKQGLYLVGAYIMSYSYGAQFKIVRNGNMISQVHFRPDSIPKDVTSQHTGTGIIAVQLNVKDTLNIKAGYSNMQVNGGYSCLTVIKVK</sequence>
<gene>
    <name evidence="3" type="ORF">MGAL_10B009113</name>
</gene>